<keyword evidence="2" id="KW-0812">Transmembrane</keyword>
<dbReference type="InterPro" id="IPR052016">
    <property type="entry name" value="Bact_Sigma-Reg"/>
</dbReference>
<dbReference type="SMART" id="SM00065">
    <property type="entry name" value="GAF"/>
    <property type="match status" value="4"/>
</dbReference>
<dbReference type="SUPFAM" id="SSF55781">
    <property type="entry name" value="GAF domain-like"/>
    <property type="match status" value="4"/>
</dbReference>
<evidence type="ECO:0000259" key="3">
    <source>
        <dbReference type="PROSITE" id="PS50046"/>
    </source>
</evidence>
<accession>A0A563VS81</accession>
<keyword evidence="2" id="KW-0472">Membrane</keyword>
<organism evidence="4 5">
    <name type="scientific">Hyella patelloides LEGE 07179</name>
    <dbReference type="NCBI Taxonomy" id="945734"/>
    <lineage>
        <taxon>Bacteria</taxon>
        <taxon>Bacillati</taxon>
        <taxon>Cyanobacteriota</taxon>
        <taxon>Cyanophyceae</taxon>
        <taxon>Pleurocapsales</taxon>
        <taxon>Hyellaceae</taxon>
        <taxon>Hyella</taxon>
    </lineage>
</organism>
<feature type="domain" description="Phytochrome chromophore attachment site" evidence="3">
    <location>
        <begin position="376"/>
        <end position="512"/>
    </location>
</feature>
<evidence type="ECO:0000313" key="4">
    <source>
        <dbReference type="EMBL" id="VEP14256.1"/>
    </source>
</evidence>
<gene>
    <name evidence="4" type="ORF">H1P_2510001</name>
</gene>
<dbReference type="PROSITE" id="PS50046">
    <property type="entry name" value="PHYTOCHROME_2"/>
    <property type="match status" value="4"/>
</dbReference>
<reference evidence="4 5" key="1">
    <citation type="submission" date="2019-01" db="EMBL/GenBank/DDBJ databases">
        <authorList>
            <person name="Brito A."/>
        </authorList>
    </citation>
    <scope>NUCLEOTIDE SEQUENCE [LARGE SCALE GENOMIC DNA]</scope>
    <source>
        <strain evidence="4">1</strain>
    </source>
</reference>
<sequence>MLETDVNSEAISIGISQNSPLLNYKQNKATPDRVSESFIPEKAGNLVKVETKLPENSSQLTFQQLKAKITAIVVGSAVMLPILAVGTATYYFGSQAVKKQAILTKRADNIGITETELARQQELLATLLIGTGTTALLAGGIAALGTKRLLDSIFEKSTASREETEAATVKVYKEYIQNLSQSGTLALSRANLTMTDHQSFLLEEIVEEARRYLKCDRVVVYSLNRDRYGVIVAESVEPGYTKALNKTISDPCFEARYLAQYRDGRVRAIDNIYEAGITTCYLEQLKQLQVKANLVTPITNEGQLFGLLVAHQCATSRHWQETEIAFLHQLAKKAGLALENAKLSDEMVHLQAQIETERQWTHYFTDATQYIRQSLKQNDVLEISVEEVWRVLKCDRVLVYSLNQDNYGVVVAESVAPGYPRALNQTISDPCFEARYLAKYRDGRVRAIDNIYKVGMSPCYIEQLETLQVKANLVTPILNEGQLFGLLVAHQCGKARNWQDYEIRWITQIATQVGFALDNAKVLAESATQQAQAARERQWTHYFTDAIQHIRQSLKQDDVLEISVEEVRGVLKCDRVLVYSLNQDNYGVVVAESVTPGYPRALNQTISDPCFEARYLDQYRDGRVRAIDNIYEVGMSQCYIEQLETLQVKANLVTPILNEGQLFGLLVAHQCGKARNWQDYEIRWITQIATQVGFALDNAILLKRLKNNGIPTKPWKNFSLSITEAVNEPELLKISVEQARKAIQLDRVIVYMFDNDWNGTIVAESVASGYPRALNFQIKDSCFAKKYAEKYLQGRTKAIANVHHANLTDCHLKQIEKLDVKASLIVPILQDQQLFGLLIGHQCERPRLWKQSETDLFAQLALQLGFALDRIRLRERLYQTPDIERNEQQQPVSELLKETQTALQNLQTKINQPHQAISNQDAQNMQPLKYQEISEQPPNLRQ</sequence>
<dbReference type="InterPro" id="IPR003018">
    <property type="entry name" value="GAF"/>
</dbReference>
<evidence type="ECO:0000313" key="5">
    <source>
        <dbReference type="Proteomes" id="UP000320055"/>
    </source>
</evidence>
<keyword evidence="2" id="KW-1133">Transmembrane helix</keyword>
<dbReference type="EMBL" id="CAACVJ010000170">
    <property type="protein sequence ID" value="VEP14256.1"/>
    <property type="molecule type" value="Genomic_DNA"/>
</dbReference>
<name>A0A563VS81_9CYAN</name>
<feature type="domain" description="Phytochrome chromophore attachment site" evidence="3">
    <location>
        <begin position="727"/>
        <end position="863"/>
    </location>
</feature>
<dbReference type="PANTHER" id="PTHR43156:SF2">
    <property type="entry name" value="STAGE II SPORULATION PROTEIN E"/>
    <property type="match status" value="1"/>
</dbReference>
<feature type="transmembrane region" description="Helical" evidence="2">
    <location>
        <begin position="69"/>
        <end position="92"/>
    </location>
</feature>
<keyword evidence="5" id="KW-1185">Reference proteome</keyword>
<proteinExistence type="predicted"/>
<dbReference type="InterPro" id="IPR016132">
    <property type="entry name" value="Phyto_chromo_attachment"/>
</dbReference>
<dbReference type="GO" id="GO:0016791">
    <property type="term" value="F:phosphatase activity"/>
    <property type="evidence" value="ECO:0007669"/>
    <property type="project" value="TreeGrafter"/>
</dbReference>
<feature type="domain" description="Phytochrome chromophore attachment site" evidence="3">
    <location>
        <begin position="197"/>
        <end position="333"/>
    </location>
</feature>
<keyword evidence="1" id="KW-0378">Hydrolase</keyword>
<feature type="domain" description="Phytochrome chromophore attachment site" evidence="3">
    <location>
        <begin position="555"/>
        <end position="691"/>
    </location>
</feature>
<dbReference type="Pfam" id="PF01590">
    <property type="entry name" value="GAF"/>
    <property type="match status" value="4"/>
</dbReference>
<dbReference type="InterPro" id="IPR029016">
    <property type="entry name" value="GAF-like_dom_sf"/>
</dbReference>
<dbReference type="Proteomes" id="UP000320055">
    <property type="component" value="Unassembled WGS sequence"/>
</dbReference>
<dbReference type="AlphaFoldDB" id="A0A563VS81"/>
<evidence type="ECO:0000256" key="1">
    <source>
        <dbReference type="ARBA" id="ARBA00022801"/>
    </source>
</evidence>
<dbReference type="PANTHER" id="PTHR43156">
    <property type="entry name" value="STAGE II SPORULATION PROTEIN E-RELATED"/>
    <property type="match status" value="1"/>
</dbReference>
<evidence type="ECO:0000256" key="2">
    <source>
        <dbReference type="SAM" id="Phobius"/>
    </source>
</evidence>
<dbReference type="Gene3D" id="3.30.450.40">
    <property type="match status" value="5"/>
</dbReference>
<protein>
    <submittedName>
        <fullName evidence="4">GAF domain-containing protein</fullName>
    </submittedName>
</protein>